<dbReference type="SUPFAM" id="SSF56300">
    <property type="entry name" value="Metallo-dependent phosphatases"/>
    <property type="match status" value="1"/>
</dbReference>
<feature type="chain" id="PRO_5004163190" evidence="1">
    <location>
        <begin position="19"/>
        <end position="269"/>
    </location>
</feature>
<dbReference type="InParanoid" id="Q026C5"/>
<dbReference type="HOGENOM" id="CLU_077151_0_0_0"/>
<evidence type="ECO:0000259" key="2">
    <source>
        <dbReference type="Pfam" id="PF00149"/>
    </source>
</evidence>
<dbReference type="eggNOG" id="COG1409">
    <property type="taxonomic scope" value="Bacteria"/>
</dbReference>
<protein>
    <submittedName>
        <fullName evidence="3">Metallophosphoesterase</fullName>
    </submittedName>
</protein>
<dbReference type="AlphaFoldDB" id="Q026C5"/>
<proteinExistence type="predicted"/>
<dbReference type="KEGG" id="sus:Acid_2154"/>
<gene>
    <name evidence="3" type="ordered locus">Acid_2154</name>
</gene>
<dbReference type="OrthoDB" id="9816081at2"/>
<accession>Q026C5</accession>
<keyword evidence="1" id="KW-0732">Signal</keyword>
<dbReference type="STRING" id="234267.Acid_2154"/>
<evidence type="ECO:0000256" key="1">
    <source>
        <dbReference type="SAM" id="SignalP"/>
    </source>
</evidence>
<organism evidence="3">
    <name type="scientific">Solibacter usitatus (strain Ellin6076)</name>
    <dbReference type="NCBI Taxonomy" id="234267"/>
    <lineage>
        <taxon>Bacteria</taxon>
        <taxon>Pseudomonadati</taxon>
        <taxon>Acidobacteriota</taxon>
        <taxon>Terriglobia</taxon>
        <taxon>Bryobacterales</taxon>
        <taxon>Solibacteraceae</taxon>
        <taxon>Candidatus Solibacter</taxon>
    </lineage>
</organism>
<name>Q026C5_SOLUE</name>
<dbReference type="PANTHER" id="PTHR43143:SF1">
    <property type="entry name" value="SERINE_THREONINE-PROTEIN PHOSPHATASE CPPED1"/>
    <property type="match status" value="1"/>
</dbReference>
<dbReference type="EMBL" id="CP000473">
    <property type="protein sequence ID" value="ABJ83144.1"/>
    <property type="molecule type" value="Genomic_DNA"/>
</dbReference>
<dbReference type="InterPro" id="IPR051918">
    <property type="entry name" value="STPP_CPPED1"/>
</dbReference>
<dbReference type="PANTHER" id="PTHR43143">
    <property type="entry name" value="METALLOPHOSPHOESTERASE, CALCINEURIN SUPERFAMILY"/>
    <property type="match status" value="1"/>
</dbReference>
<dbReference type="Pfam" id="PF00149">
    <property type="entry name" value="Metallophos"/>
    <property type="match status" value="1"/>
</dbReference>
<reference evidence="3" key="1">
    <citation type="submission" date="2006-10" db="EMBL/GenBank/DDBJ databases">
        <title>Complete sequence of Solibacter usitatus Ellin6076.</title>
        <authorList>
            <consortium name="US DOE Joint Genome Institute"/>
            <person name="Copeland A."/>
            <person name="Lucas S."/>
            <person name="Lapidus A."/>
            <person name="Barry K."/>
            <person name="Detter J.C."/>
            <person name="Glavina del Rio T."/>
            <person name="Hammon N."/>
            <person name="Israni S."/>
            <person name="Dalin E."/>
            <person name="Tice H."/>
            <person name="Pitluck S."/>
            <person name="Thompson L.S."/>
            <person name="Brettin T."/>
            <person name="Bruce D."/>
            <person name="Han C."/>
            <person name="Tapia R."/>
            <person name="Gilna P."/>
            <person name="Schmutz J."/>
            <person name="Larimer F."/>
            <person name="Land M."/>
            <person name="Hauser L."/>
            <person name="Kyrpides N."/>
            <person name="Mikhailova N."/>
            <person name="Janssen P.H."/>
            <person name="Kuske C.R."/>
            <person name="Richardson P."/>
        </authorList>
    </citation>
    <scope>NUCLEOTIDE SEQUENCE</scope>
    <source>
        <strain evidence="3">Ellin6076</strain>
    </source>
</reference>
<feature type="domain" description="Calcineurin-like phosphoesterase" evidence="2">
    <location>
        <begin position="21"/>
        <end position="220"/>
    </location>
</feature>
<feature type="signal peptide" evidence="1">
    <location>
        <begin position="1"/>
        <end position="18"/>
    </location>
</feature>
<sequence length="269" mass="30108" precursor="true">MTTRKFLPIFFCAGVLCAQTFIQMSDPQFGMYTKDADFAHETANFEFAIATANRLKPAFVVVTGDLTNKSTDAAQAAEYKRISAKLDPAIKLYSVPGNHDVGNEPTKESLATYRERYGLDYYGFRSGDIYGIVLNSNLEKGAEKVPEEAAKMEAWFRAELEKSKRSGAKHVIVFQHISFFLKDPNEPDQYFNVPLPVRAKYLKLMHEYGVHEVFAGHYHRNEQGRDGDLEMVTTGPVGMPLEGAKSGIRIVTVTPTGVTHKFHDFGDLP</sequence>
<evidence type="ECO:0000313" key="3">
    <source>
        <dbReference type="EMBL" id="ABJ83144.1"/>
    </source>
</evidence>
<dbReference type="Gene3D" id="3.60.21.10">
    <property type="match status" value="1"/>
</dbReference>
<dbReference type="InterPro" id="IPR004843">
    <property type="entry name" value="Calcineurin-like_PHP"/>
</dbReference>
<dbReference type="GO" id="GO:0016787">
    <property type="term" value="F:hydrolase activity"/>
    <property type="evidence" value="ECO:0007669"/>
    <property type="project" value="InterPro"/>
</dbReference>
<dbReference type="InterPro" id="IPR029052">
    <property type="entry name" value="Metallo-depent_PP-like"/>
</dbReference>